<name>A0A090MCN4_9HYPO</name>
<gene>
    <name evidence="2" type="ORF">BN850_0081150</name>
</gene>
<keyword evidence="1" id="KW-1133">Transmembrane helix</keyword>
<reference evidence="2" key="1">
    <citation type="submission" date="2013-05" db="EMBL/GenBank/DDBJ databases">
        <title>Draft genome sequences of six wheat associated Fusarium spp. isolates.</title>
        <authorList>
            <person name="Moolhuijzen P.M."/>
            <person name="Manners J.M."/>
            <person name="Wilcox S."/>
            <person name="Bellgard M.I."/>
            <person name="Gardiner D.M."/>
        </authorList>
    </citation>
    <scope>NUCLEOTIDE SEQUENCE</scope>
    <source>
        <strain evidence="2">CS3069</strain>
    </source>
</reference>
<keyword evidence="1" id="KW-0812">Transmembrane</keyword>
<keyword evidence="1" id="KW-0472">Membrane</keyword>
<sequence>MLALAFMIKIIVPQATCDHNRAFWFLVLILVLILDGLSCPGTAVTGSIGLRALRLVLTWSH</sequence>
<protein>
    <submittedName>
        <fullName evidence="2">WGS project CBMI000000000 data, contig CS3069_c002356</fullName>
    </submittedName>
</protein>
<organism evidence="2">
    <name type="scientific">Fusarium clavum</name>
    <dbReference type="NCBI Taxonomy" id="2594811"/>
    <lineage>
        <taxon>Eukaryota</taxon>
        <taxon>Fungi</taxon>
        <taxon>Dikarya</taxon>
        <taxon>Ascomycota</taxon>
        <taxon>Pezizomycotina</taxon>
        <taxon>Sordariomycetes</taxon>
        <taxon>Hypocreomycetidae</taxon>
        <taxon>Hypocreales</taxon>
        <taxon>Nectriaceae</taxon>
        <taxon>Fusarium</taxon>
        <taxon>Fusarium incarnatum-equiseti species complex</taxon>
    </lineage>
</organism>
<evidence type="ECO:0000313" key="2">
    <source>
        <dbReference type="EMBL" id="CEG04903.1"/>
    </source>
</evidence>
<dbReference type="AlphaFoldDB" id="A0A090MCN4"/>
<proteinExistence type="predicted"/>
<accession>A0A090MCN4</accession>
<comment type="caution">
    <text evidence="2">The sequence shown here is derived from an EMBL/GenBank/DDBJ whole genome shotgun (WGS) entry which is preliminary data.</text>
</comment>
<evidence type="ECO:0000256" key="1">
    <source>
        <dbReference type="SAM" id="Phobius"/>
    </source>
</evidence>
<feature type="transmembrane region" description="Helical" evidence="1">
    <location>
        <begin position="27"/>
        <end position="50"/>
    </location>
</feature>
<dbReference type="EMBL" id="CBMI010002354">
    <property type="protein sequence ID" value="CEG04903.1"/>
    <property type="molecule type" value="Genomic_DNA"/>
</dbReference>